<dbReference type="InterPro" id="IPR011990">
    <property type="entry name" value="TPR-like_helical_dom_sf"/>
</dbReference>
<protein>
    <submittedName>
        <fullName evidence="1">Uncharacterized protein</fullName>
    </submittedName>
</protein>
<name>A0A1R2BRE1_9CILI</name>
<dbReference type="AlphaFoldDB" id="A0A1R2BRE1"/>
<proteinExistence type="predicted"/>
<reference evidence="1 2" key="1">
    <citation type="submission" date="2016-11" db="EMBL/GenBank/DDBJ databases">
        <title>The macronuclear genome of Stentor coeruleus: a giant cell with tiny introns.</title>
        <authorList>
            <person name="Slabodnick M."/>
            <person name="Ruby J.G."/>
            <person name="Reiff S.B."/>
            <person name="Swart E.C."/>
            <person name="Gosai S."/>
            <person name="Prabakaran S."/>
            <person name="Witkowska E."/>
            <person name="Larue G.E."/>
            <person name="Fisher S."/>
            <person name="Freeman R.M."/>
            <person name="Gunawardena J."/>
            <person name="Chu W."/>
            <person name="Stover N.A."/>
            <person name="Gregory B.D."/>
            <person name="Nowacki M."/>
            <person name="Derisi J."/>
            <person name="Roy S.W."/>
            <person name="Marshall W.F."/>
            <person name="Sood P."/>
        </authorList>
    </citation>
    <scope>NUCLEOTIDE SEQUENCE [LARGE SCALE GENOMIC DNA]</scope>
    <source>
        <strain evidence="1">WM001</strain>
    </source>
</reference>
<sequence>MAGVDYFAEYKERMKARLKIAEKEPNSLYELFTRGNPEDAFSRVMEFRKMVNTQPLYIKEESLSNLEFSDNIILPLFLGHSLFKVLPSHQKLEQVNTESDYFCLFKQNLYTNNFSQALEIINKCMAFNAKKYLKWKLLVLYFLRQLDENFISQNSIDNWTIEAELLEVFVTNSEEKARALYSKNEYYGSLAWLHIFKVSNHPEKMHIITAILTKLLEKYSNNTEAYFIAIQLMKKMRRNYGQKLCESVFLHFKDVPDEYSVFVNINYAILLSYEDKYTISIEVLQETFNKYPQHIEILYYFGKICVKSGRLNILSFGIGALTEFVRFQMKNVNKAYLLMVQGMMKRNQIYRAVKYLMKIQCEQLSKSKQKLVQDIKSKLITEISWFQAIHTGEELPDKDHPLNSEFEMYCEAKILMKKNDLNEALKKLLNLHLRQEFELKYVLQEIKILKIIREYDYSDRCAGLIKLIKNSKVTSRQWVKSLIFYSKYLESMDCPEEAYKVLSFISKCFPKYKIPSPYFESLKNNEIFTEVNTDFMFNIRQSTQKISPRIIVENEISNISETLSSPKQRRYTTQIPKPGFSKSTRDKDVKDSNNLEAAIAPVHNIDTSSPWLFVTLSPVFLYKIGKLCAVNKIHEIDGIYALNNFFSLKENIMFKEQFIAKYDLKAKIYLFCLYKQSEQDSEASVLKAKIIISPKYSEFINNQKHSNLRNYFTS</sequence>
<accession>A0A1R2BRE1</accession>
<dbReference type="SUPFAM" id="SSF48452">
    <property type="entry name" value="TPR-like"/>
    <property type="match status" value="1"/>
</dbReference>
<evidence type="ECO:0000313" key="2">
    <source>
        <dbReference type="Proteomes" id="UP000187209"/>
    </source>
</evidence>
<keyword evidence="2" id="KW-1185">Reference proteome</keyword>
<dbReference type="Proteomes" id="UP000187209">
    <property type="component" value="Unassembled WGS sequence"/>
</dbReference>
<dbReference type="EMBL" id="MPUH01000473">
    <property type="protein sequence ID" value="OMJ79389.1"/>
    <property type="molecule type" value="Genomic_DNA"/>
</dbReference>
<organism evidence="1 2">
    <name type="scientific">Stentor coeruleus</name>
    <dbReference type="NCBI Taxonomy" id="5963"/>
    <lineage>
        <taxon>Eukaryota</taxon>
        <taxon>Sar</taxon>
        <taxon>Alveolata</taxon>
        <taxon>Ciliophora</taxon>
        <taxon>Postciliodesmatophora</taxon>
        <taxon>Heterotrichea</taxon>
        <taxon>Heterotrichida</taxon>
        <taxon>Stentoridae</taxon>
        <taxon>Stentor</taxon>
    </lineage>
</organism>
<dbReference type="OrthoDB" id="325766at2759"/>
<evidence type="ECO:0000313" key="1">
    <source>
        <dbReference type="EMBL" id="OMJ79389.1"/>
    </source>
</evidence>
<comment type="caution">
    <text evidence="1">The sequence shown here is derived from an EMBL/GenBank/DDBJ whole genome shotgun (WGS) entry which is preliminary data.</text>
</comment>
<gene>
    <name evidence="1" type="ORF">SteCoe_20590</name>
</gene>